<dbReference type="PANTHER" id="PTHR10073">
    <property type="entry name" value="DNA MISMATCH REPAIR PROTEIN MLH, PMS, MUTL"/>
    <property type="match status" value="1"/>
</dbReference>
<dbReference type="InterPro" id="IPR013507">
    <property type="entry name" value="DNA_mismatch_S5_2-like"/>
</dbReference>
<sequence length="1162" mass="131089">MGYIAHLPKSVIGQLRSSSILSDLAQAVEELICNSLDAGAKKICVYVDLPSFFIKVEDDGSGVARDDLKLIGERHATSKLHDMVELESGVATLGFRGEALSSLSDIGVVEIITRTRGSPNTYKKIMKASKKLSLGLYGEQRAPGTTVVLRELFHNLPVRRKVIQSSPRKVLQAVKDRTLRLALIHPDVSFRVFDMDRLENLICTKTCSSSLDILCEFFGEHLRHELHELHFAKECLKLDAFISKETSRFSSKAVQFLYLNGRFVHKTPVHKLINTLFLHSNCGQELANPFKSDFSCPGVKQALPMFLINLHCPLSTYDITFEATKTSVEFKDWKSILSFITEALGTKWRRLTRNLDEDCHSSKHGVIRKRKMSWQHVDPSYRTRCTKDMKKGDVLCLAGGMQNAGQAVNKEQDLTFCTPKGIRSPRKKKAYQEHNVTDLSIHPWSFQPCSTRRKLDSDVRYTGSQHDPGGMENLWSQKDSLQGFLRETSTGDVLGDDVLDCIVGPKSQGLSGQDVLCQNDSKNLCYGESTNAVIDFMQTPPQLRRSFSVSSPGVRRCLYELNMTSSCADDFWCHSERQTISNLEIPYNRERLWNNDRGMLCIDFPRHGFAKGYEREVEEGGQLDYLLSFDGNDRLVENKSSLYPQQWEIEKFDSTETPAVNKFSFLGKEGKASPYPIVIKVTVDELKERPESKQIGGSGFLTLSTHCVDKEIVCKKRGRNSPKHSSRQIVSKNIPVRPSSGRLRRSLSAPPFHQPPIKYGASNGIFTLKCPRENHKLQADVEVFVKAQGFSTADTEKVAQNERRLASPMKDGRQSSTAEVEFTSKKRVAQEEMLHHQDPESSLANSNGDDCLQSKWRDTVCDDMAAKDVTAIQLYKNWKNPCIRSIEPSILHLSSGILGPSNKRLLPESITKERLQKIQVLQQIDKKFIASVAERTLVVIDQHAADERIRLEQLRKEVLEDHQRLSTLLDSPKKLSISMGDQQLLHTYKAQVEEWGWRFKLVAKGKNEKRCERGQHENSTVLLTAVPSILGESLSSADHLSEYLHQLTTTEGTSVPPPAVQRVLATKACRGAIMFGDHLLKSECQQLVEGLKKTALSFQCAHGRPTLVPIVNLEALHSRLNRLHSKMNSDDRPPHSSSWHGLMWHRPTLVRAIERLQRAEEM</sequence>
<dbReference type="NCBIfam" id="TIGR00585">
    <property type="entry name" value="mutl"/>
    <property type="match status" value="1"/>
</dbReference>
<comment type="caution">
    <text evidence="6">The sequence shown here is derived from an EMBL/GenBank/DDBJ whole genome shotgun (WGS) entry which is preliminary data.</text>
</comment>
<evidence type="ECO:0000256" key="2">
    <source>
        <dbReference type="ARBA" id="ARBA00022763"/>
    </source>
</evidence>
<proteinExistence type="inferred from homology"/>
<dbReference type="SUPFAM" id="SSF118116">
    <property type="entry name" value="DNA mismatch repair protein MutL"/>
    <property type="match status" value="1"/>
</dbReference>
<reference evidence="6" key="1">
    <citation type="submission" date="2021-01" db="EMBL/GenBank/DDBJ databases">
        <title>Adiantum capillus-veneris genome.</title>
        <authorList>
            <person name="Fang Y."/>
            <person name="Liao Q."/>
        </authorList>
    </citation>
    <scope>NUCLEOTIDE SEQUENCE</scope>
    <source>
        <strain evidence="6">H3</strain>
        <tissue evidence="6">Leaf</tissue>
    </source>
</reference>
<dbReference type="GO" id="GO:0005524">
    <property type="term" value="F:ATP binding"/>
    <property type="evidence" value="ECO:0007669"/>
    <property type="project" value="InterPro"/>
</dbReference>
<dbReference type="InterPro" id="IPR038973">
    <property type="entry name" value="MutL/Mlh/Pms-like"/>
</dbReference>
<dbReference type="SMART" id="SM00853">
    <property type="entry name" value="MutL_C"/>
    <property type="match status" value="1"/>
</dbReference>
<evidence type="ECO:0000256" key="1">
    <source>
        <dbReference type="ARBA" id="ARBA00006082"/>
    </source>
</evidence>
<dbReference type="Pfam" id="PF01119">
    <property type="entry name" value="DNA_mis_repair"/>
    <property type="match status" value="1"/>
</dbReference>
<dbReference type="Proteomes" id="UP000886520">
    <property type="component" value="Chromosome 6"/>
</dbReference>
<dbReference type="InterPro" id="IPR042121">
    <property type="entry name" value="MutL_C_regsub"/>
</dbReference>
<dbReference type="Gene3D" id="3.30.230.10">
    <property type="match status" value="1"/>
</dbReference>
<name>A0A9D4ZMC0_ADICA</name>
<dbReference type="CDD" id="cd16926">
    <property type="entry name" value="HATPase_MutL-MLH-PMS-like"/>
    <property type="match status" value="1"/>
</dbReference>
<dbReference type="InterPro" id="IPR036890">
    <property type="entry name" value="HATPase_C_sf"/>
</dbReference>
<evidence type="ECO:0000313" key="6">
    <source>
        <dbReference type="EMBL" id="KAI5078581.1"/>
    </source>
</evidence>
<comment type="similarity">
    <text evidence="1">Belongs to the DNA mismatch repair MutL/HexB family.</text>
</comment>
<dbReference type="GO" id="GO:0140664">
    <property type="term" value="F:ATP-dependent DNA damage sensor activity"/>
    <property type="evidence" value="ECO:0007669"/>
    <property type="project" value="InterPro"/>
</dbReference>
<dbReference type="InterPro" id="IPR037198">
    <property type="entry name" value="MutL_C_sf"/>
</dbReference>
<organism evidence="6 7">
    <name type="scientific">Adiantum capillus-veneris</name>
    <name type="common">Maidenhair fern</name>
    <dbReference type="NCBI Taxonomy" id="13818"/>
    <lineage>
        <taxon>Eukaryota</taxon>
        <taxon>Viridiplantae</taxon>
        <taxon>Streptophyta</taxon>
        <taxon>Embryophyta</taxon>
        <taxon>Tracheophyta</taxon>
        <taxon>Polypodiopsida</taxon>
        <taxon>Polypodiidae</taxon>
        <taxon>Polypodiales</taxon>
        <taxon>Pteridineae</taxon>
        <taxon>Pteridaceae</taxon>
        <taxon>Vittarioideae</taxon>
        <taxon>Adiantum</taxon>
    </lineage>
</organism>
<dbReference type="InterPro" id="IPR014721">
    <property type="entry name" value="Ribsml_uS5_D2-typ_fold_subgr"/>
</dbReference>
<feature type="region of interest" description="Disordered" evidence="3">
    <location>
        <begin position="795"/>
        <end position="819"/>
    </location>
</feature>
<dbReference type="InterPro" id="IPR020568">
    <property type="entry name" value="Ribosomal_Su5_D2-typ_SF"/>
</dbReference>
<accession>A0A9D4ZMC0</accession>
<evidence type="ECO:0000259" key="5">
    <source>
        <dbReference type="SMART" id="SM01340"/>
    </source>
</evidence>
<dbReference type="GO" id="GO:0006298">
    <property type="term" value="P:mismatch repair"/>
    <property type="evidence" value="ECO:0007669"/>
    <property type="project" value="InterPro"/>
</dbReference>
<evidence type="ECO:0000313" key="7">
    <source>
        <dbReference type="Proteomes" id="UP000886520"/>
    </source>
</evidence>
<dbReference type="Pfam" id="PF08676">
    <property type="entry name" value="MutL_C"/>
    <property type="match status" value="1"/>
</dbReference>
<dbReference type="Pfam" id="PF13589">
    <property type="entry name" value="HATPase_c_3"/>
    <property type="match status" value="1"/>
</dbReference>
<dbReference type="GO" id="GO:0030983">
    <property type="term" value="F:mismatched DNA binding"/>
    <property type="evidence" value="ECO:0007669"/>
    <property type="project" value="InterPro"/>
</dbReference>
<keyword evidence="2" id="KW-0227">DNA damage</keyword>
<dbReference type="SUPFAM" id="SSF54211">
    <property type="entry name" value="Ribosomal protein S5 domain 2-like"/>
    <property type="match status" value="1"/>
</dbReference>
<dbReference type="InterPro" id="IPR014790">
    <property type="entry name" value="MutL_C"/>
</dbReference>
<feature type="domain" description="MutL C-terminal dimerisation" evidence="4">
    <location>
        <begin position="920"/>
        <end position="1079"/>
    </location>
</feature>
<dbReference type="EMBL" id="JABFUD020000006">
    <property type="protein sequence ID" value="KAI5078581.1"/>
    <property type="molecule type" value="Genomic_DNA"/>
</dbReference>
<feature type="domain" description="DNA mismatch repair protein S5" evidence="5">
    <location>
        <begin position="214"/>
        <end position="349"/>
    </location>
</feature>
<dbReference type="InterPro" id="IPR014762">
    <property type="entry name" value="DNA_mismatch_repair_CS"/>
</dbReference>
<dbReference type="GO" id="GO:0016887">
    <property type="term" value="F:ATP hydrolysis activity"/>
    <property type="evidence" value="ECO:0007669"/>
    <property type="project" value="InterPro"/>
</dbReference>
<keyword evidence="7" id="KW-1185">Reference proteome</keyword>
<feature type="region of interest" description="Disordered" evidence="3">
    <location>
        <begin position="733"/>
        <end position="754"/>
    </location>
</feature>
<dbReference type="PANTHER" id="PTHR10073:SF47">
    <property type="entry name" value="DNA MISMATCH REPAIR PROTEIN MLH3"/>
    <property type="match status" value="1"/>
</dbReference>
<dbReference type="OrthoDB" id="429932at2759"/>
<protein>
    <recommendedName>
        <fullName evidence="8">DNA mismatch repair protein MLH3</fullName>
    </recommendedName>
</protein>
<feature type="compositionally biased region" description="Low complexity" evidence="3">
    <location>
        <begin position="735"/>
        <end position="751"/>
    </location>
</feature>
<dbReference type="Gene3D" id="3.30.1540.20">
    <property type="entry name" value="MutL, C-terminal domain, dimerisation subdomain"/>
    <property type="match status" value="1"/>
</dbReference>
<dbReference type="InterPro" id="IPR042120">
    <property type="entry name" value="MutL_C_dimsub"/>
</dbReference>
<dbReference type="InterPro" id="IPR002099">
    <property type="entry name" value="MutL/Mlh/PMS"/>
</dbReference>
<dbReference type="AlphaFoldDB" id="A0A9D4ZMC0"/>
<dbReference type="Gene3D" id="3.30.565.10">
    <property type="entry name" value="Histidine kinase-like ATPase, C-terminal domain"/>
    <property type="match status" value="1"/>
</dbReference>
<dbReference type="GO" id="GO:0032300">
    <property type="term" value="C:mismatch repair complex"/>
    <property type="evidence" value="ECO:0007669"/>
    <property type="project" value="InterPro"/>
</dbReference>
<dbReference type="SMART" id="SM01340">
    <property type="entry name" value="DNA_mis_repair"/>
    <property type="match status" value="1"/>
</dbReference>
<dbReference type="PROSITE" id="PS00058">
    <property type="entry name" value="DNA_MISMATCH_REPAIR_1"/>
    <property type="match status" value="1"/>
</dbReference>
<evidence type="ECO:0008006" key="8">
    <source>
        <dbReference type="Google" id="ProtNLM"/>
    </source>
</evidence>
<dbReference type="SUPFAM" id="SSF55874">
    <property type="entry name" value="ATPase domain of HSP90 chaperone/DNA topoisomerase II/histidine kinase"/>
    <property type="match status" value="1"/>
</dbReference>
<feature type="compositionally biased region" description="Basic and acidic residues" evidence="3">
    <location>
        <begin position="795"/>
        <end position="813"/>
    </location>
</feature>
<gene>
    <name evidence="6" type="ORF">GOP47_0006252</name>
</gene>
<evidence type="ECO:0000256" key="3">
    <source>
        <dbReference type="SAM" id="MobiDB-lite"/>
    </source>
</evidence>
<dbReference type="Gene3D" id="3.30.1370.100">
    <property type="entry name" value="MutL, C-terminal domain, regulatory subdomain"/>
    <property type="match status" value="1"/>
</dbReference>
<evidence type="ECO:0000259" key="4">
    <source>
        <dbReference type="SMART" id="SM00853"/>
    </source>
</evidence>